<feature type="non-terminal residue" evidence="1">
    <location>
        <position position="305"/>
    </location>
</feature>
<keyword evidence="2" id="KW-1185">Reference proteome</keyword>
<evidence type="ECO:0000313" key="1">
    <source>
        <dbReference type="EMBL" id="CAL4062125.1"/>
    </source>
</evidence>
<accession>A0AAV2PMQ4</accession>
<gene>
    <name evidence="1" type="ORF">MNOR_LOCUS2424</name>
</gene>
<dbReference type="AlphaFoldDB" id="A0AAV2PMQ4"/>
<feature type="non-terminal residue" evidence="1">
    <location>
        <position position="1"/>
    </location>
</feature>
<name>A0AAV2PMQ4_MEGNR</name>
<dbReference type="Proteomes" id="UP001497623">
    <property type="component" value="Unassembled WGS sequence"/>
</dbReference>
<sequence length="305" mass="34305">IYYNDVAVNPTSAEKFGKLIATHLDIDELTISDGDVEAQSIILQYADIKEVVINISGSVMPSHLPSLTNVLTNKQCKITIDVIINDQLEQWNNIFARNNQIIVKYCTLNINRTAMPPQLHTLKKILRIKNCPATVPVINDDDVPIWNSGNAPFNKIITDKVVVTKPHGALPFLRNVQTMKINEWCQKYLWRELHNCGPNTSRSNVDTLWTSVDTISALPPTVMFLGLGLLSDITNGVAKDPGISQLTHHCPELQLIHIHIKAGTTKDLPQLPELPHPPYLYISLLEKRHMEWAIKTVKELQPSPR</sequence>
<evidence type="ECO:0000313" key="2">
    <source>
        <dbReference type="Proteomes" id="UP001497623"/>
    </source>
</evidence>
<protein>
    <submittedName>
        <fullName evidence="1">Uncharacterized protein</fullName>
    </submittedName>
</protein>
<reference evidence="1 2" key="1">
    <citation type="submission" date="2024-05" db="EMBL/GenBank/DDBJ databases">
        <authorList>
            <person name="Wallberg A."/>
        </authorList>
    </citation>
    <scope>NUCLEOTIDE SEQUENCE [LARGE SCALE GENOMIC DNA]</scope>
</reference>
<organism evidence="1 2">
    <name type="scientific">Meganyctiphanes norvegica</name>
    <name type="common">Northern krill</name>
    <name type="synonym">Thysanopoda norvegica</name>
    <dbReference type="NCBI Taxonomy" id="48144"/>
    <lineage>
        <taxon>Eukaryota</taxon>
        <taxon>Metazoa</taxon>
        <taxon>Ecdysozoa</taxon>
        <taxon>Arthropoda</taxon>
        <taxon>Crustacea</taxon>
        <taxon>Multicrustacea</taxon>
        <taxon>Malacostraca</taxon>
        <taxon>Eumalacostraca</taxon>
        <taxon>Eucarida</taxon>
        <taxon>Euphausiacea</taxon>
        <taxon>Euphausiidae</taxon>
        <taxon>Meganyctiphanes</taxon>
    </lineage>
</organism>
<dbReference type="EMBL" id="CAXKWB010000737">
    <property type="protein sequence ID" value="CAL4062125.1"/>
    <property type="molecule type" value="Genomic_DNA"/>
</dbReference>
<comment type="caution">
    <text evidence="1">The sequence shown here is derived from an EMBL/GenBank/DDBJ whole genome shotgun (WGS) entry which is preliminary data.</text>
</comment>
<proteinExistence type="predicted"/>